<dbReference type="EMBL" id="FOJI01000006">
    <property type="protein sequence ID" value="SEW20376.1"/>
    <property type="molecule type" value="Genomic_DNA"/>
</dbReference>
<name>A0A1I0Q0I7_9FIRM</name>
<dbReference type="Proteomes" id="UP000199701">
    <property type="component" value="Unassembled WGS sequence"/>
</dbReference>
<gene>
    <name evidence="2" type="ORF">SAMN05421659_106192</name>
</gene>
<feature type="transmembrane region" description="Helical" evidence="1">
    <location>
        <begin position="37"/>
        <end position="54"/>
    </location>
</feature>
<evidence type="ECO:0000313" key="3">
    <source>
        <dbReference type="Proteomes" id="UP000199701"/>
    </source>
</evidence>
<dbReference type="STRING" id="99656.SAMN05421659_106192"/>
<reference evidence="2 3" key="1">
    <citation type="submission" date="2016-10" db="EMBL/GenBank/DDBJ databases">
        <authorList>
            <person name="de Groot N.N."/>
        </authorList>
    </citation>
    <scope>NUCLEOTIDE SEQUENCE [LARGE SCALE GENOMIC DNA]</scope>
    <source>
        <strain evidence="2 3">DSM 9179</strain>
    </source>
</reference>
<keyword evidence="1" id="KW-0472">Membrane</keyword>
<organism evidence="2 3">
    <name type="scientific">[Clostridium] fimetarium</name>
    <dbReference type="NCBI Taxonomy" id="99656"/>
    <lineage>
        <taxon>Bacteria</taxon>
        <taxon>Bacillati</taxon>
        <taxon>Bacillota</taxon>
        <taxon>Clostridia</taxon>
        <taxon>Lachnospirales</taxon>
        <taxon>Lachnospiraceae</taxon>
    </lineage>
</organism>
<protein>
    <submittedName>
        <fullName evidence="2">Uncharacterized protein</fullName>
    </submittedName>
</protein>
<evidence type="ECO:0000313" key="2">
    <source>
        <dbReference type="EMBL" id="SEW20376.1"/>
    </source>
</evidence>
<accession>A0A1I0Q0I7</accession>
<evidence type="ECO:0000256" key="1">
    <source>
        <dbReference type="SAM" id="Phobius"/>
    </source>
</evidence>
<keyword evidence="3" id="KW-1185">Reference proteome</keyword>
<sequence length="60" mass="7208">MILLILYIILGFYCTKKTIYANKIVFYQNFGDLFLQRFIYGILFGWVLIPWALIKKIVTR</sequence>
<dbReference type="RefSeq" id="WP_092453400.1">
    <property type="nucleotide sequence ID" value="NZ_FOJI01000006.1"/>
</dbReference>
<proteinExistence type="predicted"/>
<dbReference type="AlphaFoldDB" id="A0A1I0Q0I7"/>
<keyword evidence="1" id="KW-0812">Transmembrane</keyword>
<keyword evidence="1" id="KW-1133">Transmembrane helix</keyword>